<dbReference type="Proteomes" id="UP000641932">
    <property type="component" value="Unassembled WGS sequence"/>
</dbReference>
<name>A0A917ZJG0_9ACTN</name>
<feature type="domain" description="HTH arsR-type" evidence="4">
    <location>
        <begin position="17"/>
        <end position="112"/>
    </location>
</feature>
<gene>
    <name evidence="5" type="ORF">GCM10012280_17000</name>
</gene>
<dbReference type="GO" id="GO:0003700">
    <property type="term" value="F:DNA-binding transcription factor activity"/>
    <property type="evidence" value="ECO:0007669"/>
    <property type="project" value="InterPro"/>
</dbReference>
<dbReference type="InterPro" id="IPR036390">
    <property type="entry name" value="WH_DNA-bd_sf"/>
</dbReference>
<reference evidence="5" key="2">
    <citation type="submission" date="2020-09" db="EMBL/GenBank/DDBJ databases">
        <authorList>
            <person name="Sun Q."/>
            <person name="Zhou Y."/>
        </authorList>
    </citation>
    <scope>NUCLEOTIDE SEQUENCE</scope>
    <source>
        <strain evidence="5">CGMCC 4.7201</strain>
    </source>
</reference>
<sequence>MAETAATRPSHRAAPSHTHPDEVALTAALAALADPVRLRLVRELAASDEWERTCGSFDVPVGKAALSHHFAVLRDAGVVEQRDIGRKRTNRLRRPEFDRRFPGLLDLVVNDRDG</sequence>
<dbReference type="InterPro" id="IPR001845">
    <property type="entry name" value="HTH_ArsR_DNA-bd_dom"/>
</dbReference>
<dbReference type="CDD" id="cd00090">
    <property type="entry name" value="HTH_ARSR"/>
    <property type="match status" value="1"/>
</dbReference>
<dbReference type="EMBL" id="BMMS01000006">
    <property type="protein sequence ID" value="GGO84768.1"/>
    <property type="molecule type" value="Genomic_DNA"/>
</dbReference>
<dbReference type="GO" id="GO:0003677">
    <property type="term" value="F:DNA binding"/>
    <property type="evidence" value="ECO:0007669"/>
    <property type="project" value="UniProtKB-KW"/>
</dbReference>
<dbReference type="InterPro" id="IPR036388">
    <property type="entry name" value="WH-like_DNA-bd_sf"/>
</dbReference>
<keyword evidence="3" id="KW-0804">Transcription</keyword>
<dbReference type="InterPro" id="IPR011991">
    <property type="entry name" value="ArsR-like_HTH"/>
</dbReference>
<dbReference type="Gene3D" id="1.10.10.10">
    <property type="entry name" value="Winged helix-like DNA-binding domain superfamily/Winged helix DNA-binding domain"/>
    <property type="match status" value="1"/>
</dbReference>
<dbReference type="AlphaFoldDB" id="A0A917ZJG0"/>
<comment type="caution">
    <text evidence="5">The sequence shown here is derived from an EMBL/GenBank/DDBJ whole genome shotgun (WGS) entry which is preliminary data.</text>
</comment>
<dbReference type="PROSITE" id="PS50987">
    <property type="entry name" value="HTH_ARSR_2"/>
    <property type="match status" value="1"/>
</dbReference>
<protein>
    <submittedName>
        <fullName evidence="5">Transcriptional regulator</fullName>
    </submittedName>
</protein>
<evidence type="ECO:0000256" key="1">
    <source>
        <dbReference type="ARBA" id="ARBA00023015"/>
    </source>
</evidence>
<keyword evidence="6" id="KW-1185">Reference proteome</keyword>
<evidence type="ECO:0000256" key="2">
    <source>
        <dbReference type="ARBA" id="ARBA00023125"/>
    </source>
</evidence>
<dbReference type="PANTHER" id="PTHR33154">
    <property type="entry name" value="TRANSCRIPTIONAL REGULATOR, ARSR FAMILY"/>
    <property type="match status" value="1"/>
</dbReference>
<evidence type="ECO:0000313" key="5">
    <source>
        <dbReference type="EMBL" id="GGO84768.1"/>
    </source>
</evidence>
<dbReference type="PANTHER" id="PTHR33154:SF12">
    <property type="entry name" value="TRANSCRIPTIONAL REGULATORY PROTEIN"/>
    <property type="match status" value="1"/>
</dbReference>
<accession>A0A917ZJG0</accession>
<keyword evidence="2" id="KW-0238">DNA-binding</keyword>
<evidence type="ECO:0000256" key="3">
    <source>
        <dbReference type="ARBA" id="ARBA00023163"/>
    </source>
</evidence>
<dbReference type="SMART" id="SM00418">
    <property type="entry name" value="HTH_ARSR"/>
    <property type="match status" value="1"/>
</dbReference>
<dbReference type="RefSeq" id="WP_189131086.1">
    <property type="nucleotide sequence ID" value="NZ_BMMS01000006.1"/>
</dbReference>
<evidence type="ECO:0000259" key="4">
    <source>
        <dbReference type="PROSITE" id="PS50987"/>
    </source>
</evidence>
<organism evidence="5 6">
    <name type="scientific">Wenjunlia tyrosinilytica</name>
    <dbReference type="NCBI Taxonomy" id="1544741"/>
    <lineage>
        <taxon>Bacteria</taxon>
        <taxon>Bacillati</taxon>
        <taxon>Actinomycetota</taxon>
        <taxon>Actinomycetes</taxon>
        <taxon>Kitasatosporales</taxon>
        <taxon>Streptomycetaceae</taxon>
        <taxon>Wenjunlia</taxon>
    </lineage>
</organism>
<dbReference type="InterPro" id="IPR051081">
    <property type="entry name" value="HTH_MetalResp_TranReg"/>
</dbReference>
<dbReference type="SUPFAM" id="SSF46785">
    <property type="entry name" value="Winged helix' DNA-binding domain"/>
    <property type="match status" value="1"/>
</dbReference>
<reference evidence="5" key="1">
    <citation type="journal article" date="2014" name="Int. J. Syst. Evol. Microbiol.">
        <title>Complete genome sequence of Corynebacterium casei LMG S-19264T (=DSM 44701T), isolated from a smear-ripened cheese.</title>
        <authorList>
            <consortium name="US DOE Joint Genome Institute (JGI-PGF)"/>
            <person name="Walter F."/>
            <person name="Albersmeier A."/>
            <person name="Kalinowski J."/>
            <person name="Ruckert C."/>
        </authorList>
    </citation>
    <scope>NUCLEOTIDE SEQUENCE</scope>
    <source>
        <strain evidence="5">CGMCC 4.7201</strain>
    </source>
</reference>
<keyword evidence="1" id="KW-0805">Transcription regulation</keyword>
<proteinExistence type="predicted"/>
<evidence type="ECO:0000313" key="6">
    <source>
        <dbReference type="Proteomes" id="UP000641932"/>
    </source>
</evidence>
<dbReference type="PRINTS" id="PR00778">
    <property type="entry name" value="HTHARSR"/>
</dbReference>